<gene>
    <name evidence="1" type="ORF">FNK824_LOCUS35680</name>
</gene>
<dbReference type="Proteomes" id="UP000663874">
    <property type="component" value="Unassembled WGS sequence"/>
</dbReference>
<sequence>MKDDQNIWSHVRQVFKSYSPAFRGLKTPNGVVKNNQEIADQLANCYEKHFAEPTSDIARIEKWCNDQGIHLDQQSGFTAKKRLQSRILGIAEDLRLTIAAPNSAALVLFIDFSTAFGCV</sequence>
<proteinExistence type="predicted"/>
<accession>A0A820ARL4</accession>
<dbReference type="EMBL" id="CAJOBE010015433">
    <property type="protein sequence ID" value="CAF4189748.1"/>
    <property type="molecule type" value="Genomic_DNA"/>
</dbReference>
<reference evidence="1" key="1">
    <citation type="submission" date="2021-02" db="EMBL/GenBank/DDBJ databases">
        <authorList>
            <person name="Nowell W R."/>
        </authorList>
    </citation>
    <scope>NUCLEOTIDE SEQUENCE</scope>
</reference>
<evidence type="ECO:0000313" key="1">
    <source>
        <dbReference type="EMBL" id="CAF4189748.1"/>
    </source>
</evidence>
<name>A0A820ARL4_9BILA</name>
<evidence type="ECO:0008006" key="3">
    <source>
        <dbReference type="Google" id="ProtNLM"/>
    </source>
</evidence>
<dbReference type="AlphaFoldDB" id="A0A820ARL4"/>
<organism evidence="1 2">
    <name type="scientific">Rotaria sordida</name>
    <dbReference type="NCBI Taxonomy" id="392033"/>
    <lineage>
        <taxon>Eukaryota</taxon>
        <taxon>Metazoa</taxon>
        <taxon>Spiralia</taxon>
        <taxon>Gnathifera</taxon>
        <taxon>Rotifera</taxon>
        <taxon>Eurotatoria</taxon>
        <taxon>Bdelloidea</taxon>
        <taxon>Philodinida</taxon>
        <taxon>Philodinidae</taxon>
        <taxon>Rotaria</taxon>
    </lineage>
</organism>
<comment type="caution">
    <text evidence="1">The sequence shown here is derived from an EMBL/GenBank/DDBJ whole genome shotgun (WGS) entry which is preliminary data.</text>
</comment>
<evidence type="ECO:0000313" key="2">
    <source>
        <dbReference type="Proteomes" id="UP000663874"/>
    </source>
</evidence>
<protein>
    <recommendedName>
        <fullName evidence="3">Reverse transcriptase domain-containing protein</fullName>
    </recommendedName>
</protein>